<dbReference type="InterPro" id="IPR025330">
    <property type="entry name" value="DUF4236"/>
</dbReference>
<evidence type="ECO:0000259" key="1">
    <source>
        <dbReference type="Pfam" id="PF14020"/>
    </source>
</evidence>
<sequence length="56" mass="6174">MPFSFRWSKALGRGLRLNAGRSGVSLTKRLGRATVSTTGRVSVRLGKGLSWRGKLW</sequence>
<reference evidence="2 3" key="1">
    <citation type="submission" date="2020-08" db="EMBL/GenBank/DDBJ databases">
        <title>The Agave Microbiome: Exploring the role of microbial communities in plant adaptations to desert environments.</title>
        <authorList>
            <person name="Partida-Martinez L.P."/>
        </authorList>
    </citation>
    <scope>NUCLEOTIDE SEQUENCE [LARGE SCALE GENOMIC DNA]</scope>
    <source>
        <strain evidence="2 3">AS2.23</strain>
    </source>
</reference>
<organism evidence="2 3">
    <name type="scientific">Kineococcus radiotolerans</name>
    <dbReference type="NCBI Taxonomy" id="131568"/>
    <lineage>
        <taxon>Bacteria</taxon>
        <taxon>Bacillati</taxon>
        <taxon>Actinomycetota</taxon>
        <taxon>Actinomycetes</taxon>
        <taxon>Kineosporiales</taxon>
        <taxon>Kineosporiaceae</taxon>
        <taxon>Kineococcus</taxon>
    </lineage>
</organism>
<protein>
    <recommendedName>
        <fullName evidence="1">DUF4236 domain-containing protein</fullName>
    </recommendedName>
</protein>
<reference evidence="2 3" key="2">
    <citation type="submission" date="2020-08" db="EMBL/GenBank/DDBJ databases">
        <authorList>
            <person name="Partida-Martinez L."/>
            <person name="Huntemann M."/>
            <person name="Clum A."/>
            <person name="Wang J."/>
            <person name="Palaniappan K."/>
            <person name="Ritter S."/>
            <person name="Chen I.-M."/>
            <person name="Stamatis D."/>
            <person name="Reddy T."/>
            <person name="O'Malley R."/>
            <person name="Daum C."/>
            <person name="Shapiro N."/>
            <person name="Ivanova N."/>
            <person name="Kyrpides N."/>
            <person name="Woyke T."/>
        </authorList>
    </citation>
    <scope>NUCLEOTIDE SEQUENCE [LARGE SCALE GENOMIC DNA]</scope>
    <source>
        <strain evidence="2 3">AS2.23</strain>
    </source>
</reference>
<dbReference type="RefSeq" id="WP_157873635.1">
    <property type="nucleotide sequence ID" value="NZ_JACHVY010000002.1"/>
</dbReference>
<dbReference type="AlphaFoldDB" id="A0A7W4TN75"/>
<dbReference type="Pfam" id="PF14020">
    <property type="entry name" value="DUF4236"/>
    <property type="match status" value="1"/>
</dbReference>
<gene>
    <name evidence="2" type="ORF">FHR75_002478</name>
</gene>
<proteinExistence type="predicted"/>
<dbReference type="EMBL" id="JACHVY010000002">
    <property type="protein sequence ID" value="MBB2901663.1"/>
    <property type="molecule type" value="Genomic_DNA"/>
</dbReference>
<evidence type="ECO:0000313" key="3">
    <source>
        <dbReference type="Proteomes" id="UP000533269"/>
    </source>
</evidence>
<dbReference type="Proteomes" id="UP000533269">
    <property type="component" value="Unassembled WGS sequence"/>
</dbReference>
<comment type="caution">
    <text evidence="2">The sequence shown here is derived from an EMBL/GenBank/DDBJ whole genome shotgun (WGS) entry which is preliminary data.</text>
</comment>
<name>A0A7W4TN75_KINRA</name>
<accession>A0A7W4TN75</accession>
<evidence type="ECO:0000313" key="2">
    <source>
        <dbReference type="EMBL" id="MBB2901663.1"/>
    </source>
</evidence>
<feature type="domain" description="DUF4236" evidence="1">
    <location>
        <begin position="3"/>
        <end position="52"/>
    </location>
</feature>